<evidence type="ECO:0000313" key="1">
    <source>
        <dbReference type="EMBL" id="KKL57323.1"/>
    </source>
</evidence>
<accession>A0A0F9D6H3</accession>
<sequence length="387" mass="45034">MTIETRILQSIDDCLSTQWDGLFANDYPFLQHRFLSLLESSGSVCAETGWEPRHLLLEQGGKPIAALPLYLKNHSWGEYVFDWSWADAYQHNGFDYYPKLLSAVPFTPAIGPRLGLASGIEPSDVLPSLFNTIQEMAEHNNLSSWHLLFPNQLFPNQQLTTLKGVEVMQRTGVQYHWINADYATFSDFTDTFSSRKRKNLNRERRSVAQQLLNIQRLTGEDITPDWWEFFYLMYQRTYMKRNGTGGYLTEDFFQQLGQVMGDQLMMAVAQDEKGQKIAAALFFYDSKTLYGRYWGCIRECDSLHFELCYYQGIEFAIEHGLSRFDAGAQGEHKIKRGFEPVETHSFHWIKHPEFSAAISRFLAHERQHIKRYITEATQQLPYRSDKH</sequence>
<dbReference type="AlphaFoldDB" id="A0A0F9D6H3"/>
<dbReference type="Pfam" id="PF04339">
    <property type="entry name" value="FemAB_like"/>
    <property type="match status" value="1"/>
</dbReference>
<dbReference type="PANTHER" id="PTHR47017:SF1">
    <property type="entry name" value="ACYL-COA"/>
    <property type="match status" value="1"/>
</dbReference>
<dbReference type="SUPFAM" id="SSF55729">
    <property type="entry name" value="Acyl-CoA N-acyltransferases (Nat)"/>
    <property type="match status" value="1"/>
</dbReference>
<dbReference type="InterPro" id="IPR007434">
    <property type="entry name" value="FemAB-like"/>
</dbReference>
<organism evidence="1">
    <name type="scientific">marine sediment metagenome</name>
    <dbReference type="NCBI Taxonomy" id="412755"/>
    <lineage>
        <taxon>unclassified sequences</taxon>
        <taxon>metagenomes</taxon>
        <taxon>ecological metagenomes</taxon>
    </lineage>
</organism>
<comment type="caution">
    <text evidence="1">The sequence shown here is derived from an EMBL/GenBank/DDBJ whole genome shotgun (WGS) entry which is preliminary data.</text>
</comment>
<protein>
    <recommendedName>
        <fullName evidence="2">BioF2-like acetyltransferase domain-containing protein</fullName>
    </recommendedName>
</protein>
<dbReference type="Gene3D" id="3.40.630.30">
    <property type="match status" value="1"/>
</dbReference>
<dbReference type="EMBL" id="LAZR01030203">
    <property type="protein sequence ID" value="KKL57323.1"/>
    <property type="molecule type" value="Genomic_DNA"/>
</dbReference>
<reference evidence="1" key="1">
    <citation type="journal article" date="2015" name="Nature">
        <title>Complex archaea that bridge the gap between prokaryotes and eukaryotes.</title>
        <authorList>
            <person name="Spang A."/>
            <person name="Saw J.H."/>
            <person name="Jorgensen S.L."/>
            <person name="Zaremba-Niedzwiedzka K."/>
            <person name="Martijn J."/>
            <person name="Lind A.E."/>
            <person name="van Eijk R."/>
            <person name="Schleper C."/>
            <person name="Guy L."/>
            <person name="Ettema T.J."/>
        </authorList>
    </citation>
    <scope>NUCLEOTIDE SEQUENCE</scope>
</reference>
<gene>
    <name evidence="1" type="ORF">LCGC14_2236550</name>
</gene>
<name>A0A0F9D6H3_9ZZZZ</name>
<dbReference type="PANTHER" id="PTHR47017">
    <property type="entry name" value="ACYL-COA"/>
    <property type="match status" value="1"/>
</dbReference>
<proteinExistence type="predicted"/>
<dbReference type="InterPro" id="IPR016181">
    <property type="entry name" value="Acyl_CoA_acyltransferase"/>
</dbReference>
<evidence type="ECO:0008006" key="2">
    <source>
        <dbReference type="Google" id="ProtNLM"/>
    </source>
</evidence>